<dbReference type="KEGG" id="lez:GLE_1417"/>
<dbReference type="AlphaFoldDB" id="A0A0S2DDS8"/>
<feature type="region of interest" description="Disordered" evidence="1">
    <location>
        <begin position="1"/>
        <end position="50"/>
    </location>
</feature>
<proteinExistence type="predicted"/>
<protein>
    <submittedName>
        <fullName evidence="2">Uncharacterized protein</fullName>
    </submittedName>
</protein>
<gene>
    <name evidence="2" type="ORF">GLE_1417</name>
</gene>
<accession>A0A0S2DDS8</accession>
<sequence>MTITHSAIDPNVMIGKSRMRPTCQGPGYRSASPRFRAARPRPPRRFLGAR</sequence>
<organism evidence="2 3">
    <name type="scientific">Lysobacter enzymogenes</name>
    <dbReference type="NCBI Taxonomy" id="69"/>
    <lineage>
        <taxon>Bacteria</taxon>
        <taxon>Pseudomonadati</taxon>
        <taxon>Pseudomonadota</taxon>
        <taxon>Gammaproteobacteria</taxon>
        <taxon>Lysobacterales</taxon>
        <taxon>Lysobacteraceae</taxon>
        <taxon>Lysobacter</taxon>
    </lineage>
</organism>
<evidence type="ECO:0000313" key="2">
    <source>
        <dbReference type="EMBL" id="ALN56774.1"/>
    </source>
</evidence>
<reference evidence="2 3" key="1">
    <citation type="submission" date="2015-11" db="EMBL/GenBank/DDBJ databases">
        <title>Genome sequences of Lysobacter enzymogenes strain C3 and Lysobacter antibioticus ATCC 29479.</title>
        <authorList>
            <person name="Kobayashi D.Y."/>
        </authorList>
    </citation>
    <scope>NUCLEOTIDE SEQUENCE [LARGE SCALE GENOMIC DNA]</scope>
    <source>
        <strain evidence="2 3">C3</strain>
    </source>
</reference>
<dbReference type="Proteomes" id="UP000061569">
    <property type="component" value="Chromosome"/>
</dbReference>
<dbReference type="EMBL" id="CP013140">
    <property type="protein sequence ID" value="ALN56774.1"/>
    <property type="molecule type" value="Genomic_DNA"/>
</dbReference>
<evidence type="ECO:0000256" key="1">
    <source>
        <dbReference type="SAM" id="MobiDB-lite"/>
    </source>
</evidence>
<evidence type="ECO:0000313" key="3">
    <source>
        <dbReference type="Proteomes" id="UP000061569"/>
    </source>
</evidence>
<name>A0A0S2DDS8_LYSEN</name>